<feature type="binding site" evidence="9">
    <location>
        <position position="27"/>
    </location>
    <ligand>
        <name>Mn(2+)</name>
        <dbReference type="ChEBI" id="CHEBI:29035"/>
    </ligand>
</feature>
<dbReference type="EMBL" id="JAUUTY010000003">
    <property type="protein sequence ID" value="KAK1670772.1"/>
    <property type="molecule type" value="Genomic_DNA"/>
</dbReference>
<feature type="transmembrane region" description="Helical" evidence="10">
    <location>
        <begin position="385"/>
        <end position="408"/>
    </location>
</feature>
<evidence type="ECO:0000256" key="8">
    <source>
        <dbReference type="PIRSR" id="PIRSR605150-2"/>
    </source>
</evidence>
<evidence type="ECO:0000256" key="9">
    <source>
        <dbReference type="PIRSR" id="PIRSR605150-3"/>
    </source>
</evidence>
<keyword evidence="7" id="KW-0961">Cell wall biogenesis/degradation</keyword>
<dbReference type="InterPro" id="IPR005150">
    <property type="entry name" value="Cellulose_synth"/>
</dbReference>
<comment type="subcellular location">
    <subcellularLocation>
        <location evidence="1">Endomembrane system</location>
        <topology evidence="1">Multi-pass membrane protein</topology>
    </subcellularLocation>
</comment>
<evidence type="ECO:0000256" key="1">
    <source>
        <dbReference type="ARBA" id="ARBA00004127"/>
    </source>
</evidence>
<evidence type="ECO:0000256" key="5">
    <source>
        <dbReference type="ARBA" id="ARBA00022989"/>
    </source>
</evidence>
<dbReference type="SUPFAM" id="SSF53448">
    <property type="entry name" value="Nucleotide-diphospho-sugar transferases"/>
    <property type="match status" value="1"/>
</dbReference>
<protein>
    <submittedName>
        <fullName evidence="11">Uncharacterized protein</fullName>
    </submittedName>
</protein>
<evidence type="ECO:0000256" key="7">
    <source>
        <dbReference type="ARBA" id="ARBA00023316"/>
    </source>
</evidence>
<dbReference type="GO" id="GO:0030244">
    <property type="term" value="P:cellulose biosynthetic process"/>
    <property type="evidence" value="ECO:0007669"/>
    <property type="project" value="InterPro"/>
</dbReference>
<feature type="binding site" evidence="8">
    <location>
        <position position="26"/>
    </location>
    <ligand>
        <name>UDP-alpha-D-glucose</name>
        <dbReference type="ChEBI" id="CHEBI:58885"/>
    </ligand>
</feature>
<gene>
    <name evidence="11" type="ORF">QYE76_058931</name>
</gene>
<evidence type="ECO:0000256" key="4">
    <source>
        <dbReference type="ARBA" id="ARBA00022692"/>
    </source>
</evidence>
<keyword evidence="12" id="KW-1185">Reference proteome</keyword>
<name>A0AAD8T6G3_LOLMU</name>
<dbReference type="PANTHER" id="PTHR13301">
    <property type="entry name" value="X-BOX TRANSCRIPTION FACTOR-RELATED"/>
    <property type="match status" value="1"/>
</dbReference>
<dbReference type="InterPro" id="IPR029044">
    <property type="entry name" value="Nucleotide-diphossugar_trans"/>
</dbReference>
<sequence length="503" mass="55815">MGNLDTRLPMLVYISREKRPGHNSQKKAGALNAMLRVSALLSSAPFVANLDCDHYINNSGALRAAVCFMLDPRDGRSTAFVQFPQRFDDVDPTDRYNNHNRVMYDGTMVGFNGLQGPCCLGTGTMFRRLALDGMEPPAHEDEAVVKSVGNSTTPPATDEQLATLLTTCAYEDGSSWGRGVGWVYNVVTEDLVTGFRMHSQGWRSMYCSMEPSAFRGTAPINLTERLYQVFRWSGGSLEMFFSHSNPLAVGRRLHPLQRVAYFNLATYPITTLLVLAYSLFPVMSLFSEQLYIQEPYGTYITFVVAVLAMHHLTGMLEVKWAGITVLDWCRNEQFYTTAATAAYPTAVLYMAKKLVTGKGISFRLTSKRTEACSSDRFADLHTVRWVPLLIPTIVVLVVDVAAVGTAIGKAATWGFFTDRALYVLLGTVLNVWMLLLLYPFALGIMGSWGKRPVTLFLVLVLAVATVGVVYFTLHAHPSYWSQVAASLGKESSIWRVYTHASSY</sequence>
<dbReference type="GO" id="GO:0016760">
    <property type="term" value="F:cellulose synthase (UDP-forming) activity"/>
    <property type="evidence" value="ECO:0007669"/>
    <property type="project" value="InterPro"/>
</dbReference>
<dbReference type="GO" id="GO:0071669">
    <property type="term" value="P:plant-type cell wall organization or biogenesis"/>
    <property type="evidence" value="ECO:0007669"/>
    <property type="project" value="UniProtKB-ARBA"/>
</dbReference>
<proteinExistence type="predicted"/>
<feature type="transmembrane region" description="Helical" evidence="10">
    <location>
        <begin position="420"/>
        <end position="441"/>
    </location>
</feature>
<keyword evidence="6 10" id="KW-0472">Membrane</keyword>
<dbReference type="Proteomes" id="UP001231189">
    <property type="component" value="Unassembled WGS sequence"/>
</dbReference>
<keyword evidence="2" id="KW-0328">Glycosyltransferase</keyword>
<keyword evidence="5 10" id="KW-1133">Transmembrane helix</keyword>
<dbReference type="GO" id="GO:0016020">
    <property type="term" value="C:membrane"/>
    <property type="evidence" value="ECO:0007669"/>
    <property type="project" value="InterPro"/>
</dbReference>
<evidence type="ECO:0000313" key="11">
    <source>
        <dbReference type="EMBL" id="KAK1670772.1"/>
    </source>
</evidence>
<evidence type="ECO:0000256" key="6">
    <source>
        <dbReference type="ARBA" id="ARBA00023136"/>
    </source>
</evidence>
<feature type="transmembrane region" description="Helical" evidence="10">
    <location>
        <begin position="261"/>
        <end position="284"/>
    </location>
</feature>
<evidence type="ECO:0000256" key="10">
    <source>
        <dbReference type="SAM" id="Phobius"/>
    </source>
</evidence>
<comment type="caution">
    <text evidence="11">The sequence shown here is derived from an EMBL/GenBank/DDBJ whole genome shotgun (WGS) entry which is preliminary data.</text>
</comment>
<keyword evidence="4 10" id="KW-0812">Transmembrane</keyword>
<feature type="binding site" evidence="9">
    <location>
        <position position="51"/>
    </location>
    <ligand>
        <name>Mn(2+)</name>
        <dbReference type="ChEBI" id="CHEBI:29035"/>
    </ligand>
</feature>
<feature type="transmembrane region" description="Helical" evidence="10">
    <location>
        <begin position="453"/>
        <end position="473"/>
    </location>
</feature>
<accession>A0AAD8T6G3</accession>
<feature type="transmembrane region" description="Helical" evidence="10">
    <location>
        <begin position="296"/>
        <end position="316"/>
    </location>
</feature>
<dbReference type="GO" id="GO:0012505">
    <property type="term" value="C:endomembrane system"/>
    <property type="evidence" value="ECO:0007669"/>
    <property type="project" value="UniProtKB-SubCell"/>
</dbReference>
<reference evidence="11" key="1">
    <citation type="submission" date="2023-07" db="EMBL/GenBank/DDBJ databases">
        <title>A chromosome-level genome assembly of Lolium multiflorum.</title>
        <authorList>
            <person name="Chen Y."/>
            <person name="Copetti D."/>
            <person name="Kolliker R."/>
            <person name="Studer B."/>
        </authorList>
    </citation>
    <scope>NUCLEOTIDE SEQUENCE</scope>
    <source>
        <strain evidence="11">02402/16</strain>
        <tissue evidence="11">Leaf</tissue>
    </source>
</reference>
<evidence type="ECO:0000256" key="2">
    <source>
        <dbReference type="ARBA" id="ARBA00022676"/>
    </source>
</evidence>
<evidence type="ECO:0000256" key="3">
    <source>
        <dbReference type="ARBA" id="ARBA00022679"/>
    </source>
</evidence>
<dbReference type="AlphaFoldDB" id="A0AAD8T6G3"/>
<dbReference type="Gene3D" id="3.90.550.10">
    <property type="entry name" value="Spore Coat Polysaccharide Biosynthesis Protein SpsA, Chain A"/>
    <property type="match status" value="1"/>
</dbReference>
<dbReference type="Pfam" id="PF03552">
    <property type="entry name" value="Cellulose_synt"/>
    <property type="match status" value="2"/>
</dbReference>
<evidence type="ECO:0000313" key="12">
    <source>
        <dbReference type="Proteomes" id="UP001231189"/>
    </source>
</evidence>
<dbReference type="GO" id="GO:0071555">
    <property type="term" value="P:cell wall organization"/>
    <property type="evidence" value="ECO:0007669"/>
    <property type="project" value="UniProtKB-KW"/>
</dbReference>
<keyword evidence="3" id="KW-0808">Transferase</keyword>
<organism evidence="11 12">
    <name type="scientific">Lolium multiflorum</name>
    <name type="common">Italian ryegrass</name>
    <name type="synonym">Lolium perenne subsp. multiflorum</name>
    <dbReference type="NCBI Taxonomy" id="4521"/>
    <lineage>
        <taxon>Eukaryota</taxon>
        <taxon>Viridiplantae</taxon>
        <taxon>Streptophyta</taxon>
        <taxon>Embryophyta</taxon>
        <taxon>Tracheophyta</taxon>
        <taxon>Spermatophyta</taxon>
        <taxon>Magnoliopsida</taxon>
        <taxon>Liliopsida</taxon>
        <taxon>Poales</taxon>
        <taxon>Poaceae</taxon>
        <taxon>BOP clade</taxon>
        <taxon>Pooideae</taxon>
        <taxon>Poodae</taxon>
        <taxon>Poeae</taxon>
        <taxon>Poeae Chloroplast Group 2 (Poeae type)</taxon>
        <taxon>Loliodinae</taxon>
        <taxon>Loliinae</taxon>
        <taxon>Lolium</taxon>
    </lineage>
</organism>